<comment type="caution">
    <text evidence="2">The sequence shown here is derived from an EMBL/GenBank/DDBJ whole genome shotgun (WGS) entry which is preliminary data.</text>
</comment>
<sequence length="226" mass="25637">MIEFRDDDQFFNSLFELELDRVFNPYKHVCSVYDSLSSPECRRRNIKLFFEAAKSAKAETVWVGRDLGYRGGRRTGLPLTDEGNLGRLSALMNEGGFQQATKGAILPERTANAVWDLLAKIDRPIFLWNVFPYHPHGRESQMENRSHTALERSLGIGFLRYILDILKPNRIISIGRDAQAAVSSLGFDCVSVRHPSYGGQTDFANAIAQLYDFPLIGKNNLQFDLF</sequence>
<accession>A0ABR9IUX9</accession>
<evidence type="ECO:0000259" key="1">
    <source>
        <dbReference type="Pfam" id="PF03167"/>
    </source>
</evidence>
<gene>
    <name evidence="2" type="ORF">H4W29_004177</name>
</gene>
<dbReference type="EMBL" id="JADBEC010000001">
    <property type="protein sequence ID" value="MBE1506996.1"/>
    <property type="molecule type" value="Genomic_DNA"/>
</dbReference>
<dbReference type="RefSeq" id="WP_192730616.1">
    <property type="nucleotide sequence ID" value="NZ_BAAAVL010000015.1"/>
</dbReference>
<dbReference type="Proteomes" id="UP000620262">
    <property type="component" value="Unassembled WGS sequence"/>
</dbReference>
<dbReference type="SUPFAM" id="SSF52141">
    <property type="entry name" value="Uracil-DNA glycosylase-like"/>
    <property type="match status" value="1"/>
</dbReference>
<keyword evidence="3" id="KW-1185">Reference proteome</keyword>
<evidence type="ECO:0000313" key="2">
    <source>
        <dbReference type="EMBL" id="MBE1506996.1"/>
    </source>
</evidence>
<dbReference type="Gene3D" id="3.40.470.10">
    <property type="entry name" value="Uracil-DNA glycosylase-like domain"/>
    <property type="match status" value="1"/>
</dbReference>
<dbReference type="Pfam" id="PF03167">
    <property type="entry name" value="UDG"/>
    <property type="match status" value="1"/>
</dbReference>
<name>A0ABR9IUX9_RHIVS</name>
<evidence type="ECO:0000313" key="3">
    <source>
        <dbReference type="Proteomes" id="UP000620262"/>
    </source>
</evidence>
<feature type="domain" description="Uracil-DNA glycosylase-like" evidence="1">
    <location>
        <begin position="57"/>
        <end position="199"/>
    </location>
</feature>
<organism evidence="2 3">
    <name type="scientific">Rhizobium viscosum</name>
    <name type="common">Arthrobacter viscosus</name>
    <dbReference type="NCBI Taxonomy" id="1673"/>
    <lineage>
        <taxon>Bacteria</taxon>
        <taxon>Pseudomonadati</taxon>
        <taxon>Pseudomonadota</taxon>
        <taxon>Alphaproteobacteria</taxon>
        <taxon>Hyphomicrobiales</taxon>
        <taxon>Rhizobiaceae</taxon>
        <taxon>Rhizobium/Agrobacterium group</taxon>
        <taxon>Rhizobium</taxon>
    </lineage>
</organism>
<proteinExistence type="predicted"/>
<protein>
    <recommendedName>
        <fullName evidence="1">Uracil-DNA glycosylase-like domain-containing protein</fullName>
    </recommendedName>
</protein>
<dbReference type="InterPro" id="IPR005122">
    <property type="entry name" value="Uracil-DNA_glycosylase-like"/>
</dbReference>
<dbReference type="CDD" id="cd10035">
    <property type="entry name" value="UDG_like"/>
    <property type="match status" value="1"/>
</dbReference>
<reference evidence="2 3" key="1">
    <citation type="submission" date="2020-10" db="EMBL/GenBank/DDBJ databases">
        <title>Sequencing the genomes of 1000 actinobacteria strains.</title>
        <authorList>
            <person name="Klenk H.-P."/>
        </authorList>
    </citation>
    <scope>NUCLEOTIDE SEQUENCE [LARGE SCALE GENOMIC DNA]</scope>
    <source>
        <strain evidence="2 3">DSM 7307</strain>
    </source>
</reference>
<dbReference type="InterPro" id="IPR036895">
    <property type="entry name" value="Uracil-DNA_glycosylase-like_sf"/>
</dbReference>